<feature type="transmembrane region" description="Helical" evidence="1">
    <location>
        <begin position="102"/>
        <end position="120"/>
    </location>
</feature>
<evidence type="ECO:0000313" key="3">
    <source>
        <dbReference type="Proteomes" id="UP001064489"/>
    </source>
</evidence>
<dbReference type="AlphaFoldDB" id="A0AAD5J9D2"/>
<comment type="caution">
    <text evidence="2">The sequence shown here is derived from an EMBL/GenBank/DDBJ whole genome shotgun (WGS) entry which is preliminary data.</text>
</comment>
<reference evidence="2" key="1">
    <citation type="journal article" date="2022" name="Plant J.">
        <title>Strategies of tolerance reflected in two North American maple genomes.</title>
        <authorList>
            <person name="McEvoy S.L."/>
            <person name="Sezen U.U."/>
            <person name="Trouern-Trend A."/>
            <person name="McMahon S.M."/>
            <person name="Schaberg P.G."/>
            <person name="Yang J."/>
            <person name="Wegrzyn J.L."/>
            <person name="Swenson N.G."/>
        </authorList>
    </citation>
    <scope>NUCLEOTIDE SEQUENCE</scope>
    <source>
        <strain evidence="2">91603</strain>
    </source>
</reference>
<feature type="transmembrane region" description="Helical" evidence="1">
    <location>
        <begin position="61"/>
        <end position="82"/>
    </location>
</feature>
<reference evidence="2" key="2">
    <citation type="submission" date="2023-02" db="EMBL/GenBank/DDBJ databases">
        <authorList>
            <person name="Swenson N.G."/>
            <person name="Wegrzyn J.L."/>
            <person name="Mcevoy S.L."/>
        </authorList>
    </citation>
    <scope>NUCLEOTIDE SEQUENCE</scope>
    <source>
        <strain evidence="2">91603</strain>
        <tissue evidence="2">Leaf</tissue>
    </source>
</reference>
<organism evidence="2 3">
    <name type="scientific">Acer negundo</name>
    <name type="common">Box elder</name>
    <dbReference type="NCBI Taxonomy" id="4023"/>
    <lineage>
        <taxon>Eukaryota</taxon>
        <taxon>Viridiplantae</taxon>
        <taxon>Streptophyta</taxon>
        <taxon>Embryophyta</taxon>
        <taxon>Tracheophyta</taxon>
        <taxon>Spermatophyta</taxon>
        <taxon>Magnoliopsida</taxon>
        <taxon>eudicotyledons</taxon>
        <taxon>Gunneridae</taxon>
        <taxon>Pentapetalae</taxon>
        <taxon>rosids</taxon>
        <taxon>malvids</taxon>
        <taxon>Sapindales</taxon>
        <taxon>Sapindaceae</taxon>
        <taxon>Hippocastanoideae</taxon>
        <taxon>Acereae</taxon>
        <taxon>Acer</taxon>
    </lineage>
</organism>
<dbReference type="Proteomes" id="UP001064489">
    <property type="component" value="Chromosome 6"/>
</dbReference>
<keyword evidence="1" id="KW-1133">Transmembrane helix</keyword>
<dbReference type="EMBL" id="JAJSOW010000004">
    <property type="protein sequence ID" value="KAI9190971.1"/>
    <property type="molecule type" value="Genomic_DNA"/>
</dbReference>
<proteinExistence type="predicted"/>
<gene>
    <name evidence="2" type="ORF">LWI28_001568</name>
</gene>
<accession>A0AAD5J9D2</accession>
<sequence>MLTSREPVPIPLGICFGPDTRGTEPQKGFTSLVPSSGLPITSRLLSLIYFARYHTFFPRLFLIYSLLNLVLLPDLFSVFSLHREFIPAIAESVMSCLAASSMALYNAVLICSMASGVTLAA</sequence>
<keyword evidence="1" id="KW-0472">Membrane</keyword>
<keyword evidence="3" id="KW-1185">Reference proteome</keyword>
<protein>
    <submittedName>
        <fullName evidence="2">Uncharacterized protein</fullName>
    </submittedName>
</protein>
<keyword evidence="1" id="KW-0812">Transmembrane</keyword>
<name>A0AAD5J9D2_ACENE</name>
<evidence type="ECO:0000256" key="1">
    <source>
        <dbReference type="SAM" id="Phobius"/>
    </source>
</evidence>
<evidence type="ECO:0000313" key="2">
    <source>
        <dbReference type="EMBL" id="KAI9190971.1"/>
    </source>
</evidence>